<feature type="transmembrane region" description="Helical" evidence="1">
    <location>
        <begin position="35"/>
        <end position="55"/>
    </location>
</feature>
<feature type="transmembrane region" description="Helical" evidence="1">
    <location>
        <begin position="6"/>
        <end position="23"/>
    </location>
</feature>
<keyword evidence="1" id="KW-0472">Membrane</keyword>
<feature type="non-terminal residue" evidence="3">
    <location>
        <position position="289"/>
    </location>
</feature>
<organism evidence="3 4">
    <name type="scientific">Candidatus Falkowbacteria bacterium CG10_big_fil_rev_8_21_14_0_10_37_6</name>
    <dbReference type="NCBI Taxonomy" id="1974563"/>
    <lineage>
        <taxon>Bacteria</taxon>
        <taxon>Candidatus Falkowiibacteriota</taxon>
    </lineage>
</organism>
<comment type="caution">
    <text evidence="3">The sequence shown here is derived from an EMBL/GenBank/DDBJ whole genome shotgun (WGS) entry which is preliminary data.</text>
</comment>
<proteinExistence type="predicted"/>
<reference evidence="4" key="1">
    <citation type="submission" date="2017-09" db="EMBL/GenBank/DDBJ databases">
        <title>Depth-based differentiation of microbial function through sediment-hosted aquifers and enrichment of novel symbionts in the deep terrestrial subsurface.</title>
        <authorList>
            <person name="Probst A.J."/>
            <person name="Ladd B."/>
            <person name="Jarett J.K."/>
            <person name="Geller-Mcgrath D.E."/>
            <person name="Sieber C.M.K."/>
            <person name="Emerson J.B."/>
            <person name="Anantharaman K."/>
            <person name="Thomas B.C."/>
            <person name="Malmstrom R."/>
            <person name="Stieglmeier M."/>
            <person name="Klingl A."/>
            <person name="Woyke T."/>
            <person name="Ryan C.M."/>
            <person name="Banfield J.F."/>
        </authorList>
    </citation>
    <scope>NUCLEOTIDE SEQUENCE [LARGE SCALE GENOMIC DNA]</scope>
</reference>
<evidence type="ECO:0000256" key="1">
    <source>
        <dbReference type="SAM" id="Phobius"/>
    </source>
</evidence>
<sequence length="289" mass="34019">MSFFALSALTNAIISTLLGFFVFWKNKRERLNQTFSIFCFSTAFWSYAYYLWQISNDNITAYFWCRILMLGAIFITITYLHFTFVLLHREKRKKTFLIFSYLLFFSFFLLNIFTNKIVSHVEPLLVFKFWPIAGSLFFIFLFFWVSYALYAAVLLFNYVKQTSGQEKRKIGYILLGTIIGYGGGITNYFLWYYIPILPVGNISTSFYLAIVAYAIVKYELINIKVVATQVLAWGLVVITMLEVFNVKNLNDFIYKIIVLVVTLFFAIFLIRSVLKEVSRREQMERLARQ</sequence>
<keyword evidence="1" id="KW-0812">Transmembrane</keyword>
<keyword evidence="1" id="KW-1133">Transmembrane helix</keyword>
<feature type="transmembrane region" description="Helical" evidence="1">
    <location>
        <begin position="96"/>
        <end position="114"/>
    </location>
</feature>
<feature type="transmembrane region" description="Helical" evidence="1">
    <location>
        <begin position="252"/>
        <end position="274"/>
    </location>
</feature>
<dbReference type="AlphaFoldDB" id="A0A2H0V9Z5"/>
<evidence type="ECO:0000313" key="3">
    <source>
        <dbReference type="EMBL" id="PIR95140.1"/>
    </source>
</evidence>
<feature type="transmembrane region" description="Helical" evidence="1">
    <location>
        <begin position="170"/>
        <end position="190"/>
    </location>
</feature>
<dbReference type="Proteomes" id="UP000228614">
    <property type="component" value="Unassembled WGS sequence"/>
</dbReference>
<dbReference type="Pfam" id="PF16927">
    <property type="entry name" value="HisKA_7TM"/>
    <property type="match status" value="1"/>
</dbReference>
<name>A0A2H0V9Z5_9BACT</name>
<feature type="transmembrane region" description="Helical" evidence="1">
    <location>
        <begin position="61"/>
        <end position="84"/>
    </location>
</feature>
<feature type="domain" description="Histidine kinase N-terminal 7TM region" evidence="2">
    <location>
        <begin position="11"/>
        <end position="223"/>
    </location>
</feature>
<dbReference type="InterPro" id="IPR031621">
    <property type="entry name" value="HisKA_7TM"/>
</dbReference>
<feature type="transmembrane region" description="Helical" evidence="1">
    <location>
        <begin position="196"/>
        <end position="216"/>
    </location>
</feature>
<gene>
    <name evidence="3" type="ORF">COT95_00305</name>
</gene>
<feature type="transmembrane region" description="Helical" evidence="1">
    <location>
        <begin position="134"/>
        <end position="158"/>
    </location>
</feature>
<dbReference type="EMBL" id="PFAN01000017">
    <property type="protein sequence ID" value="PIR95140.1"/>
    <property type="molecule type" value="Genomic_DNA"/>
</dbReference>
<feature type="transmembrane region" description="Helical" evidence="1">
    <location>
        <begin position="223"/>
        <end position="246"/>
    </location>
</feature>
<evidence type="ECO:0000259" key="2">
    <source>
        <dbReference type="Pfam" id="PF16927"/>
    </source>
</evidence>
<accession>A0A2H0V9Z5</accession>
<protein>
    <recommendedName>
        <fullName evidence="2">Histidine kinase N-terminal 7TM region domain-containing protein</fullName>
    </recommendedName>
</protein>
<evidence type="ECO:0000313" key="4">
    <source>
        <dbReference type="Proteomes" id="UP000228614"/>
    </source>
</evidence>